<dbReference type="Proteomes" id="UP000488506">
    <property type="component" value="Unassembled WGS sequence"/>
</dbReference>
<feature type="domain" description="Trigger factor ribosome-binding bacterial" evidence="12">
    <location>
        <begin position="60"/>
        <end position="199"/>
    </location>
</feature>
<evidence type="ECO:0000313" key="15">
    <source>
        <dbReference type="Proteomes" id="UP000488506"/>
    </source>
</evidence>
<dbReference type="EC" id="5.2.1.8" evidence="3 11"/>
<comment type="catalytic activity">
    <reaction evidence="1 11">
        <text>[protein]-peptidylproline (omega=180) = [protein]-peptidylproline (omega=0)</text>
        <dbReference type="Rhea" id="RHEA:16237"/>
        <dbReference type="Rhea" id="RHEA-COMP:10747"/>
        <dbReference type="Rhea" id="RHEA-COMP:10748"/>
        <dbReference type="ChEBI" id="CHEBI:83833"/>
        <dbReference type="ChEBI" id="CHEBI:83834"/>
        <dbReference type="EC" id="5.2.1.8"/>
    </reaction>
</comment>
<evidence type="ECO:0000256" key="4">
    <source>
        <dbReference type="ARBA" id="ARBA00016902"/>
    </source>
</evidence>
<gene>
    <name evidence="11" type="primary">tig</name>
    <name evidence="14" type="ORF">FD145_457</name>
</gene>
<dbReference type="GO" id="GO:0003755">
    <property type="term" value="F:peptidyl-prolyl cis-trans isomerase activity"/>
    <property type="evidence" value="ECO:0007669"/>
    <property type="project" value="UniProtKB-UniRule"/>
</dbReference>
<dbReference type="HAMAP" id="MF_00303">
    <property type="entry name" value="Trigger_factor_Tig"/>
    <property type="match status" value="1"/>
</dbReference>
<accession>A0A833L1W3</accession>
<keyword evidence="7 11" id="KW-0143">Chaperone</keyword>
<comment type="similarity">
    <text evidence="2 11">Belongs to the FKBP-type PPIase family. Tig subfamily.</text>
</comment>
<evidence type="ECO:0000256" key="1">
    <source>
        <dbReference type="ARBA" id="ARBA00000971"/>
    </source>
</evidence>
<dbReference type="Gene3D" id="3.10.50.40">
    <property type="match status" value="1"/>
</dbReference>
<evidence type="ECO:0000256" key="2">
    <source>
        <dbReference type="ARBA" id="ARBA00005464"/>
    </source>
</evidence>
<dbReference type="EMBL" id="WPAF01000005">
    <property type="protein sequence ID" value="KAF0134740.1"/>
    <property type="molecule type" value="Genomic_DNA"/>
</dbReference>
<dbReference type="PANTHER" id="PTHR30560:SF3">
    <property type="entry name" value="TRIGGER FACTOR-LIKE PROTEIN TIG, CHLOROPLASTIC"/>
    <property type="match status" value="1"/>
</dbReference>
<protein>
    <recommendedName>
        <fullName evidence="4 11">Trigger factor</fullName>
        <shortName evidence="11">TF</shortName>
        <ecNumber evidence="3 11">5.2.1.8</ecNumber>
    </recommendedName>
    <alternativeName>
        <fullName evidence="10 11">PPIase</fullName>
    </alternativeName>
</protein>
<evidence type="ECO:0000256" key="7">
    <source>
        <dbReference type="ARBA" id="ARBA00023186"/>
    </source>
</evidence>
<dbReference type="Gene3D" id="1.10.3120.10">
    <property type="entry name" value="Trigger factor, C-terminal domain"/>
    <property type="match status" value="1"/>
</dbReference>
<dbReference type="Pfam" id="PF05697">
    <property type="entry name" value="Trigger_N"/>
    <property type="match status" value="1"/>
</dbReference>
<name>A0A833L1W3_UNCSA</name>
<dbReference type="GO" id="GO:0005737">
    <property type="term" value="C:cytoplasm"/>
    <property type="evidence" value="ECO:0007669"/>
    <property type="project" value="UniProtKB-SubCell"/>
</dbReference>
<sequence>MDRAIAFEAIGRGFDPCLAQFGRVVELADTHGLGPCAERLGGSTPLSPISLCICGIIFIMKIIKNEQQGNLAVIEIEVDYSSFEQECKKAVNQASKEINLPGFRPGKAPKSMVEKVLNHDVIEERAAQNLIGDLYPEILKETKINPVDYPSIEIINIKEGNPFSFRLKIEVYPEIKLVSYKGIKVSKKPTEVTEDELIAFLGNIQNRFSKTVEVADRKAQVKDFIDIEIEADSTGQKINRWPKKMQYYEIGSGYIHADFDSQVVGMGTGEQKDFKVPFPANILITEIAGKEVSFKVKLEKISAKELLPLDDEFAKAVSKYGTLAELKEEVKKSLEIEKKEESTADLKNKLIDEASKNIEVEIPKAMVKYETDIMLDELKSSLAQNNLTLDGYLNSIKKSEEELRKELKFPAEARTKGKIVLKKISELENISVTPDDIDQEIRLMAQGLEKDFNEYKSQMGEGGMHYIKDYLLRKKALDFLVENAQIS</sequence>
<evidence type="ECO:0000256" key="10">
    <source>
        <dbReference type="ARBA" id="ARBA00029986"/>
    </source>
</evidence>
<dbReference type="InterPro" id="IPR036611">
    <property type="entry name" value="Trigger_fac_ribosome-bd_sf"/>
</dbReference>
<organism evidence="14 15">
    <name type="scientific">Candidatus Saganbacteria bacterium</name>
    <dbReference type="NCBI Taxonomy" id="2575572"/>
    <lineage>
        <taxon>Bacteria</taxon>
        <taxon>Bacillati</taxon>
        <taxon>Saganbacteria</taxon>
    </lineage>
</organism>
<feature type="domain" description="Trigger factor C-terminal" evidence="13">
    <location>
        <begin position="322"/>
        <end position="482"/>
    </location>
</feature>
<dbReference type="SUPFAM" id="SSF102735">
    <property type="entry name" value="Trigger factor ribosome-binding domain"/>
    <property type="match status" value="1"/>
</dbReference>
<evidence type="ECO:0000259" key="12">
    <source>
        <dbReference type="Pfam" id="PF05697"/>
    </source>
</evidence>
<evidence type="ECO:0000313" key="14">
    <source>
        <dbReference type="EMBL" id="KAF0134740.1"/>
    </source>
</evidence>
<keyword evidence="6 11" id="KW-0697">Rotamase</keyword>
<dbReference type="SUPFAM" id="SSF54534">
    <property type="entry name" value="FKBP-like"/>
    <property type="match status" value="1"/>
</dbReference>
<evidence type="ECO:0000259" key="13">
    <source>
        <dbReference type="Pfam" id="PF05698"/>
    </source>
</evidence>
<evidence type="ECO:0000256" key="5">
    <source>
        <dbReference type="ARBA" id="ARBA00022618"/>
    </source>
</evidence>
<dbReference type="NCBIfam" id="TIGR00115">
    <property type="entry name" value="tig"/>
    <property type="match status" value="1"/>
</dbReference>
<comment type="subcellular location">
    <subcellularLocation>
        <location evidence="11">Cytoplasm</location>
    </subcellularLocation>
    <text evidence="11">About half TF is bound to the ribosome near the polypeptide exit tunnel while the other half is free in the cytoplasm.</text>
</comment>
<dbReference type="Pfam" id="PF05698">
    <property type="entry name" value="Trigger_C"/>
    <property type="match status" value="1"/>
</dbReference>
<dbReference type="PANTHER" id="PTHR30560">
    <property type="entry name" value="TRIGGER FACTOR CHAPERONE AND PEPTIDYL-PROLYL CIS/TRANS ISOMERASE"/>
    <property type="match status" value="1"/>
</dbReference>
<keyword evidence="8 11" id="KW-0413">Isomerase</keyword>
<keyword evidence="11" id="KW-0963">Cytoplasm</keyword>
<dbReference type="InterPro" id="IPR008880">
    <property type="entry name" value="Trigger_fac_C"/>
</dbReference>
<dbReference type="GO" id="GO:0051301">
    <property type="term" value="P:cell division"/>
    <property type="evidence" value="ECO:0007669"/>
    <property type="project" value="UniProtKB-KW"/>
</dbReference>
<dbReference type="SUPFAM" id="SSF109998">
    <property type="entry name" value="Triger factor/SurA peptide-binding domain-like"/>
    <property type="match status" value="1"/>
</dbReference>
<dbReference type="GO" id="GO:0051083">
    <property type="term" value="P:'de novo' cotranslational protein folding"/>
    <property type="evidence" value="ECO:0007669"/>
    <property type="project" value="TreeGrafter"/>
</dbReference>
<evidence type="ECO:0000256" key="6">
    <source>
        <dbReference type="ARBA" id="ARBA00023110"/>
    </source>
</evidence>
<dbReference type="InterPro" id="IPR027304">
    <property type="entry name" value="Trigger_fact/SurA_dom_sf"/>
</dbReference>
<dbReference type="InterPro" id="IPR037041">
    <property type="entry name" value="Trigger_fac_C_sf"/>
</dbReference>
<evidence type="ECO:0000256" key="11">
    <source>
        <dbReference type="HAMAP-Rule" id="MF_00303"/>
    </source>
</evidence>
<dbReference type="InterPro" id="IPR008881">
    <property type="entry name" value="Trigger_fac_ribosome-bd_bac"/>
</dbReference>
<dbReference type="GO" id="GO:0043335">
    <property type="term" value="P:protein unfolding"/>
    <property type="evidence" value="ECO:0007669"/>
    <property type="project" value="TreeGrafter"/>
</dbReference>
<evidence type="ECO:0000256" key="8">
    <source>
        <dbReference type="ARBA" id="ARBA00023235"/>
    </source>
</evidence>
<proteinExistence type="inferred from homology"/>
<dbReference type="GO" id="GO:0044183">
    <property type="term" value="F:protein folding chaperone"/>
    <property type="evidence" value="ECO:0007669"/>
    <property type="project" value="TreeGrafter"/>
</dbReference>
<dbReference type="InterPro" id="IPR005215">
    <property type="entry name" value="Trig_fac"/>
</dbReference>
<keyword evidence="5 11" id="KW-0132">Cell division</keyword>
<reference evidence="14 15" key="1">
    <citation type="submission" date="2019-12" db="EMBL/GenBank/DDBJ databases">
        <authorList>
            <person name="Wolfe R."/>
            <person name="Danczak R."/>
            <person name="Wilkins M."/>
        </authorList>
    </citation>
    <scope>NUCLEOTIDE SEQUENCE [LARGE SCALE GENOMIC DNA]</scope>
    <source>
        <strain evidence="14">X2_MaxBin.013</strain>
    </source>
</reference>
<dbReference type="InterPro" id="IPR046357">
    <property type="entry name" value="PPIase_dom_sf"/>
</dbReference>
<dbReference type="AlphaFoldDB" id="A0A833L1W3"/>
<dbReference type="GO" id="GO:0043022">
    <property type="term" value="F:ribosome binding"/>
    <property type="evidence" value="ECO:0007669"/>
    <property type="project" value="TreeGrafter"/>
</dbReference>
<evidence type="ECO:0000256" key="9">
    <source>
        <dbReference type="ARBA" id="ARBA00023306"/>
    </source>
</evidence>
<comment type="domain">
    <text evidence="11">Consists of 3 domains; the N-terminus binds the ribosome, the middle domain has PPIase activity, while the C-terminus has intrinsic chaperone activity on its own.</text>
</comment>
<dbReference type="Gene3D" id="3.30.70.1050">
    <property type="entry name" value="Trigger factor ribosome-binding domain"/>
    <property type="match status" value="1"/>
</dbReference>
<evidence type="ECO:0000256" key="3">
    <source>
        <dbReference type="ARBA" id="ARBA00013194"/>
    </source>
</evidence>
<keyword evidence="9 11" id="KW-0131">Cell cycle</keyword>
<comment type="function">
    <text evidence="11">Involved in protein export. Acts as a chaperone by maintaining the newly synthesized protein in an open conformation. Functions as a peptidyl-prolyl cis-trans isomerase.</text>
</comment>
<dbReference type="PIRSF" id="PIRSF003095">
    <property type="entry name" value="Trigger_factor"/>
    <property type="match status" value="1"/>
</dbReference>
<comment type="caution">
    <text evidence="14">The sequence shown here is derived from an EMBL/GenBank/DDBJ whole genome shotgun (WGS) entry which is preliminary data.</text>
</comment>
<dbReference type="GO" id="GO:0015031">
    <property type="term" value="P:protein transport"/>
    <property type="evidence" value="ECO:0007669"/>
    <property type="project" value="UniProtKB-UniRule"/>
</dbReference>